<evidence type="ECO:0000313" key="3">
    <source>
        <dbReference type="EMBL" id="MDX8485645.1"/>
    </source>
</evidence>
<dbReference type="InterPro" id="IPR050807">
    <property type="entry name" value="TransReg_Diox_bact_type"/>
</dbReference>
<dbReference type="CDD" id="cd00093">
    <property type="entry name" value="HTH_XRE"/>
    <property type="match status" value="1"/>
</dbReference>
<dbReference type="InterPro" id="IPR014710">
    <property type="entry name" value="RmlC-like_jellyroll"/>
</dbReference>
<dbReference type="PANTHER" id="PTHR46797:SF1">
    <property type="entry name" value="METHYLPHOSPHONATE SYNTHASE"/>
    <property type="match status" value="1"/>
</dbReference>
<gene>
    <name evidence="3" type="ORF">RFM52_10590</name>
</gene>
<proteinExistence type="predicted"/>
<name>A0ABU4YHT8_9HYPH</name>
<reference evidence="3 4" key="1">
    <citation type="submission" date="2023-08" db="EMBL/GenBank/DDBJ databases">
        <title>Implementing the SeqCode for naming new Mesorhizobium species isolated from Vachellia karroo root nodules.</title>
        <authorList>
            <person name="Van Lill M."/>
        </authorList>
    </citation>
    <scope>NUCLEOTIDE SEQUENCE [LARGE SCALE GENOMIC DNA]</scope>
    <source>
        <strain evidence="3 4">VK2B</strain>
    </source>
</reference>
<protein>
    <submittedName>
        <fullName evidence="3">XRE family transcriptional regulator</fullName>
    </submittedName>
</protein>
<accession>A0ABU4YHT8</accession>
<feature type="domain" description="HTH cro/C1-type" evidence="2">
    <location>
        <begin position="18"/>
        <end position="72"/>
    </location>
</feature>
<dbReference type="Pfam" id="PF07883">
    <property type="entry name" value="Cupin_2"/>
    <property type="match status" value="1"/>
</dbReference>
<dbReference type="InterPro" id="IPR013096">
    <property type="entry name" value="Cupin_2"/>
</dbReference>
<dbReference type="PANTHER" id="PTHR46797">
    <property type="entry name" value="HTH-TYPE TRANSCRIPTIONAL REGULATOR"/>
    <property type="match status" value="1"/>
</dbReference>
<evidence type="ECO:0000313" key="4">
    <source>
        <dbReference type="Proteomes" id="UP001280156"/>
    </source>
</evidence>
<keyword evidence="4" id="KW-1185">Reference proteome</keyword>
<dbReference type="RefSeq" id="WP_320293245.1">
    <property type="nucleotide sequence ID" value="NZ_JAVIIU010000001.1"/>
</dbReference>
<evidence type="ECO:0000259" key="2">
    <source>
        <dbReference type="PROSITE" id="PS50943"/>
    </source>
</evidence>
<sequence>MSDSPSSRRPAPNIGRLLRARRRDLDMTLDEVAGAADLTKSFLSDIERDKTSPSVASLVRLCEVLALPVGDLFTPARSGVVRANDRPPIRFGGTGVCDYLISPAEAKRLQVIFSEIEPGGTGGEKLYTLACEEEFVFVLEGAIRIVVEDTTHELGTGDSIAFDPRRAHTFANASATEPAKALFVLTPPPR</sequence>
<dbReference type="SUPFAM" id="SSF51182">
    <property type="entry name" value="RmlC-like cupins"/>
    <property type="match status" value="1"/>
</dbReference>
<dbReference type="InterPro" id="IPR001387">
    <property type="entry name" value="Cro/C1-type_HTH"/>
</dbReference>
<dbReference type="InterPro" id="IPR011051">
    <property type="entry name" value="RmlC_Cupin_sf"/>
</dbReference>
<dbReference type="CDD" id="cd02209">
    <property type="entry name" value="cupin_XRE_C"/>
    <property type="match status" value="1"/>
</dbReference>
<dbReference type="Proteomes" id="UP001280156">
    <property type="component" value="Unassembled WGS sequence"/>
</dbReference>
<dbReference type="SMART" id="SM00530">
    <property type="entry name" value="HTH_XRE"/>
    <property type="match status" value="1"/>
</dbReference>
<dbReference type="SUPFAM" id="SSF47413">
    <property type="entry name" value="lambda repressor-like DNA-binding domains"/>
    <property type="match status" value="1"/>
</dbReference>
<dbReference type="InterPro" id="IPR010982">
    <property type="entry name" value="Lambda_DNA-bd_dom_sf"/>
</dbReference>
<dbReference type="Gene3D" id="1.10.260.40">
    <property type="entry name" value="lambda repressor-like DNA-binding domains"/>
    <property type="match status" value="1"/>
</dbReference>
<dbReference type="EMBL" id="JAVIIV010000005">
    <property type="protein sequence ID" value="MDX8485645.1"/>
    <property type="molecule type" value="Genomic_DNA"/>
</dbReference>
<dbReference type="PROSITE" id="PS50943">
    <property type="entry name" value="HTH_CROC1"/>
    <property type="match status" value="1"/>
</dbReference>
<keyword evidence="1" id="KW-0238">DNA-binding</keyword>
<dbReference type="Pfam" id="PF13560">
    <property type="entry name" value="HTH_31"/>
    <property type="match status" value="1"/>
</dbReference>
<dbReference type="Gene3D" id="2.60.120.10">
    <property type="entry name" value="Jelly Rolls"/>
    <property type="match status" value="1"/>
</dbReference>
<evidence type="ECO:0000256" key="1">
    <source>
        <dbReference type="ARBA" id="ARBA00023125"/>
    </source>
</evidence>
<comment type="caution">
    <text evidence="3">The sequence shown here is derived from an EMBL/GenBank/DDBJ whole genome shotgun (WGS) entry which is preliminary data.</text>
</comment>
<organism evidence="3 4">
    <name type="scientific">Mesorhizobium humile</name>
    <dbReference type="NCBI Taxonomy" id="3072313"/>
    <lineage>
        <taxon>Bacteria</taxon>
        <taxon>Pseudomonadati</taxon>
        <taxon>Pseudomonadota</taxon>
        <taxon>Alphaproteobacteria</taxon>
        <taxon>Hyphomicrobiales</taxon>
        <taxon>Phyllobacteriaceae</taxon>
        <taxon>Mesorhizobium</taxon>
    </lineage>
</organism>